<organism evidence="1 2">
    <name type="scientific">Artomyces pyxidatus</name>
    <dbReference type="NCBI Taxonomy" id="48021"/>
    <lineage>
        <taxon>Eukaryota</taxon>
        <taxon>Fungi</taxon>
        <taxon>Dikarya</taxon>
        <taxon>Basidiomycota</taxon>
        <taxon>Agaricomycotina</taxon>
        <taxon>Agaricomycetes</taxon>
        <taxon>Russulales</taxon>
        <taxon>Auriscalpiaceae</taxon>
        <taxon>Artomyces</taxon>
    </lineage>
</organism>
<protein>
    <submittedName>
        <fullName evidence="1">Uncharacterized protein</fullName>
    </submittedName>
</protein>
<dbReference type="Proteomes" id="UP000814140">
    <property type="component" value="Unassembled WGS sequence"/>
</dbReference>
<keyword evidence="2" id="KW-1185">Reference proteome</keyword>
<evidence type="ECO:0000313" key="1">
    <source>
        <dbReference type="EMBL" id="KAI0059508.1"/>
    </source>
</evidence>
<sequence length="193" mass="22761">MAPPRKADPLHRMVFTTNSLRNTTIAVDDDALYYEIVTRYWHPNLTKIFKLDKEIREMLLIAELERVPGQPAKIRFGGEHGEWVSEEEFLRWDPETRGGTFTGGEGVQYRWKSHNRRLQLIRADDDQKVPLAKYHTYRRHFFVFRMSRHAFLEVKSEATEAMDKLIMSYLLVERKRRDTGLQLPVKKGKTVNA</sequence>
<name>A0ACB8STE2_9AGAM</name>
<dbReference type="EMBL" id="MU277226">
    <property type="protein sequence ID" value="KAI0059508.1"/>
    <property type="molecule type" value="Genomic_DNA"/>
</dbReference>
<evidence type="ECO:0000313" key="2">
    <source>
        <dbReference type="Proteomes" id="UP000814140"/>
    </source>
</evidence>
<accession>A0ACB8STE2</accession>
<proteinExistence type="predicted"/>
<gene>
    <name evidence="1" type="ORF">BV25DRAFT_1808942</name>
</gene>
<comment type="caution">
    <text evidence="1">The sequence shown here is derived from an EMBL/GenBank/DDBJ whole genome shotgun (WGS) entry which is preliminary data.</text>
</comment>
<reference evidence="1" key="2">
    <citation type="journal article" date="2022" name="New Phytol.">
        <title>Evolutionary transition to the ectomycorrhizal habit in the genomes of a hyperdiverse lineage of mushroom-forming fungi.</title>
        <authorList>
            <person name="Looney B."/>
            <person name="Miyauchi S."/>
            <person name="Morin E."/>
            <person name="Drula E."/>
            <person name="Courty P.E."/>
            <person name="Kohler A."/>
            <person name="Kuo A."/>
            <person name="LaButti K."/>
            <person name="Pangilinan J."/>
            <person name="Lipzen A."/>
            <person name="Riley R."/>
            <person name="Andreopoulos W."/>
            <person name="He G."/>
            <person name="Johnson J."/>
            <person name="Nolan M."/>
            <person name="Tritt A."/>
            <person name="Barry K.W."/>
            <person name="Grigoriev I.V."/>
            <person name="Nagy L.G."/>
            <person name="Hibbett D."/>
            <person name="Henrissat B."/>
            <person name="Matheny P.B."/>
            <person name="Labbe J."/>
            <person name="Martin F.M."/>
        </authorList>
    </citation>
    <scope>NUCLEOTIDE SEQUENCE</scope>
    <source>
        <strain evidence="1">HHB10654</strain>
    </source>
</reference>
<reference evidence="1" key="1">
    <citation type="submission" date="2021-03" db="EMBL/GenBank/DDBJ databases">
        <authorList>
            <consortium name="DOE Joint Genome Institute"/>
            <person name="Ahrendt S."/>
            <person name="Looney B.P."/>
            <person name="Miyauchi S."/>
            <person name="Morin E."/>
            <person name="Drula E."/>
            <person name="Courty P.E."/>
            <person name="Chicoki N."/>
            <person name="Fauchery L."/>
            <person name="Kohler A."/>
            <person name="Kuo A."/>
            <person name="Labutti K."/>
            <person name="Pangilinan J."/>
            <person name="Lipzen A."/>
            <person name="Riley R."/>
            <person name="Andreopoulos W."/>
            <person name="He G."/>
            <person name="Johnson J."/>
            <person name="Barry K.W."/>
            <person name="Grigoriev I.V."/>
            <person name="Nagy L."/>
            <person name="Hibbett D."/>
            <person name="Henrissat B."/>
            <person name="Matheny P.B."/>
            <person name="Labbe J."/>
            <person name="Martin F."/>
        </authorList>
    </citation>
    <scope>NUCLEOTIDE SEQUENCE</scope>
    <source>
        <strain evidence="1">HHB10654</strain>
    </source>
</reference>